<dbReference type="InterPro" id="IPR049943">
    <property type="entry name" value="Ser_HO-MeTrfase-like"/>
</dbReference>
<reference evidence="4 5" key="1">
    <citation type="journal article" date="2015" name="Nature">
        <title>rRNA introns, odd ribosomes, and small enigmatic genomes across a large radiation of phyla.</title>
        <authorList>
            <person name="Brown C.T."/>
            <person name="Hug L.A."/>
            <person name="Thomas B.C."/>
            <person name="Sharon I."/>
            <person name="Castelle C.J."/>
            <person name="Singh A."/>
            <person name="Wilkins M.J."/>
            <person name="Williams K.H."/>
            <person name="Banfield J.F."/>
        </authorList>
    </citation>
    <scope>NUCLEOTIDE SEQUENCE [LARGE SCALE GENOMIC DNA]</scope>
</reference>
<dbReference type="GO" id="GO:0005737">
    <property type="term" value="C:cytoplasm"/>
    <property type="evidence" value="ECO:0007669"/>
    <property type="project" value="TreeGrafter"/>
</dbReference>
<dbReference type="PANTHER" id="PTHR11680:SF35">
    <property type="entry name" value="SERINE HYDROXYMETHYLTRANSFERASE 1"/>
    <property type="match status" value="1"/>
</dbReference>
<dbReference type="InterPro" id="IPR015422">
    <property type="entry name" value="PyrdxlP-dep_Trfase_small"/>
</dbReference>
<comment type="cofactor">
    <cofactor evidence="1">
        <name>pyridoxal 5'-phosphate</name>
        <dbReference type="ChEBI" id="CHEBI:597326"/>
    </cofactor>
</comment>
<dbReference type="Gene3D" id="3.90.1150.10">
    <property type="entry name" value="Aspartate Aminotransferase, domain 1"/>
    <property type="match status" value="1"/>
</dbReference>
<evidence type="ECO:0000256" key="2">
    <source>
        <dbReference type="ARBA" id="ARBA00022898"/>
    </source>
</evidence>
<feature type="domain" description="Serine hydroxymethyltransferase-like" evidence="3">
    <location>
        <begin position="6"/>
        <end position="377"/>
    </location>
</feature>
<accession>A0A0G0D1E7</accession>
<dbReference type="EMBL" id="LBQZ01000027">
    <property type="protein sequence ID" value="KKP88079.1"/>
    <property type="molecule type" value="Genomic_DNA"/>
</dbReference>
<organism evidence="4 5">
    <name type="scientific">Candidatus Nomurabacteria bacterium GW2011_GWC2_35_8</name>
    <dbReference type="NCBI Taxonomy" id="1618752"/>
    <lineage>
        <taxon>Bacteria</taxon>
        <taxon>Candidatus Nomuraibacteriota</taxon>
    </lineage>
</organism>
<dbReference type="GO" id="GO:0032259">
    <property type="term" value="P:methylation"/>
    <property type="evidence" value="ECO:0007669"/>
    <property type="project" value="UniProtKB-KW"/>
</dbReference>
<dbReference type="GO" id="GO:0004372">
    <property type="term" value="F:glycine hydroxymethyltransferase activity"/>
    <property type="evidence" value="ECO:0007669"/>
    <property type="project" value="TreeGrafter"/>
</dbReference>
<keyword evidence="4" id="KW-0489">Methyltransferase</keyword>
<dbReference type="InterPro" id="IPR015421">
    <property type="entry name" value="PyrdxlP-dep_Trfase_major"/>
</dbReference>
<keyword evidence="2" id="KW-0663">Pyridoxal phosphate</keyword>
<dbReference type="Pfam" id="PF00464">
    <property type="entry name" value="SHMT"/>
    <property type="match status" value="1"/>
</dbReference>
<dbReference type="SUPFAM" id="SSF53383">
    <property type="entry name" value="PLP-dependent transferases"/>
    <property type="match status" value="1"/>
</dbReference>
<keyword evidence="4" id="KW-0808">Transferase</keyword>
<dbReference type="GO" id="GO:0046653">
    <property type="term" value="P:tetrahydrofolate metabolic process"/>
    <property type="evidence" value="ECO:0007669"/>
    <property type="project" value="TreeGrafter"/>
</dbReference>
<proteinExistence type="predicted"/>
<dbReference type="Gene3D" id="3.40.640.10">
    <property type="entry name" value="Type I PLP-dependent aspartate aminotransferase-like (Major domain)"/>
    <property type="match status" value="1"/>
</dbReference>
<dbReference type="AlphaFoldDB" id="A0A0G0D1E7"/>
<name>A0A0G0D1E7_9BACT</name>
<dbReference type="PANTHER" id="PTHR11680">
    <property type="entry name" value="SERINE HYDROXYMETHYLTRANSFERASE"/>
    <property type="match status" value="1"/>
</dbReference>
<dbReference type="Proteomes" id="UP000034798">
    <property type="component" value="Unassembled WGS sequence"/>
</dbReference>
<dbReference type="GO" id="GO:0019264">
    <property type="term" value="P:glycine biosynthetic process from serine"/>
    <property type="evidence" value="ECO:0007669"/>
    <property type="project" value="TreeGrafter"/>
</dbReference>
<dbReference type="InterPro" id="IPR015424">
    <property type="entry name" value="PyrdxlP-dep_Trfase"/>
</dbReference>
<protein>
    <submittedName>
        <fullName evidence="4">Serine hydroxymethyltransferase</fullName>
    </submittedName>
</protein>
<dbReference type="InterPro" id="IPR039429">
    <property type="entry name" value="SHMT-like_dom"/>
</dbReference>
<evidence type="ECO:0000256" key="1">
    <source>
        <dbReference type="ARBA" id="ARBA00001933"/>
    </source>
</evidence>
<dbReference type="GO" id="GO:0008168">
    <property type="term" value="F:methyltransferase activity"/>
    <property type="evidence" value="ECO:0007669"/>
    <property type="project" value="UniProtKB-KW"/>
</dbReference>
<sequence>MKINKLISNIKKLEKRNNNFLHLTAYENQLSKTANSFLSSKLSERYFFGAGIKGVIDRNPFTCLGLKDIQFLIDEANLSMKKMISCESFTQLCLSGVHAMMCTILSLSNPGDTVMIVARKDGGHFATKHILKKTGRKYVYAPFNLKSLDFDSKMVSNIFKEKKCKLLYLDISYYINPIDIKALRKSLGKNAIIIYDASHTIGLMMGGQFQSPLIEGADIICANTHKTLPGPQKGLIAFKNKKLAKKVNDVISKGLVSSSHTHHLIALSISILEMKKYGKKYAKQIIKNSNQLGMNLENLGYEVRKTPNGSYSLNHQVHLYIDNFKNRKKIYSNLVKNNISTNFDDRLGDRLFIRLGTQEITRRGMKEKDMKGIATFIDKSLRGKNVKNDVIKFNSRFKKIYYSFD</sequence>
<evidence type="ECO:0000259" key="3">
    <source>
        <dbReference type="Pfam" id="PF00464"/>
    </source>
</evidence>
<dbReference type="GO" id="GO:0030170">
    <property type="term" value="F:pyridoxal phosphate binding"/>
    <property type="evidence" value="ECO:0007669"/>
    <property type="project" value="TreeGrafter"/>
</dbReference>
<evidence type="ECO:0000313" key="5">
    <source>
        <dbReference type="Proteomes" id="UP000034798"/>
    </source>
</evidence>
<comment type="caution">
    <text evidence="4">The sequence shown here is derived from an EMBL/GenBank/DDBJ whole genome shotgun (WGS) entry which is preliminary data.</text>
</comment>
<gene>
    <name evidence="4" type="ORF">UR91_C0027G0003</name>
</gene>
<evidence type="ECO:0000313" key="4">
    <source>
        <dbReference type="EMBL" id="KKP88079.1"/>
    </source>
</evidence>